<name>A0ABR6VKM4_9FIRM</name>
<dbReference type="RefSeq" id="WP_186503501.1">
    <property type="nucleotide sequence ID" value="NZ_JACOGK010000022.1"/>
</dbReference>
<evidence type="ECO:0000256" key="1">
    <source>
        <dbReference type="SAM" id="SignalP"/>
    </source>
</evidence>
<sequence>MKKILLLFVSLVILAGTALAADSTPVLFDKERTVVVVQTTQEGYPVHYMQYRLGQPFRIPYWNRIDAAERLAPEEITAAALSQLAHDYKADLVVVPVVHTWVWQQSVNRFGWHDDYEIYTLCWYDLTVYAYNAQDGTLKSYSSKGSEKEQASILNDPNDVLSVAMDQIMEKLPYKRIPVEATKEAAP</sequence>
<comment type="caution">
    <text evidence="2">The sequence shown here is derived from an EMBL/GenBank/DDBJ whole genome shotgun (WGS) entry which is preliminary data.</text>
</comment>
<accession>A0ABR6VKM4</accession>
<dbReference type="EMBL" id="JACOGK010000022">
    <property type="protein sequence ID" value="MBC3537249.1"/>
    <property type="molecule type" value="Genomic_DNA"/>
</dbReference>
<protein>
    <submittedName>
        <fullName evidence="2">Uncharacterized protein</fullName>
    </submittedName>
</protein>
<evidence type="ECO:0000313" key="2">
    <source>
        <dbReference type="EMBL" id="MBC3537249.1"/>
    </source>
</evidence>
<feature type="chain" id="PRO_5045361217" evidence="1">
    <location>
        <begin position="21"/>
        <end position="187"/>
    </location>
</feature>
<organism evidence="2 3">
    <name type="scientific">Megasphaera hominis</name>
    <dbReference type="NCBI Taxonomy" id="159836"/>
    <lineage>
        <taxon>Bacteria</taxon>
        <taxon>Bacillati</taxon>
        <taxon>Bacillota</taxon>
        <taxon>Negativicutes</taxon>
        <taxon>Veillonellales</taxon>
        <taxon>Veillonellaceae</taxon>
        <taxon>Megasphaera</taxon>
    </lineage>
</organism>
<evidence type="ECO:0000313" key="3">
    <source>
        <dbReference type="Proteomes" id="UP000606870"/>
    </source>
</evidence>
<proteinExistence type="predicted"/>
<reference evidence="2 3" key="1">
    <citation type="submission" date="2020-08" db="EMBL/GenBank/DDBJ databases">
        <authorList>
            <person name="Liu C."/>
            <person name="Sun Q."/>
        </authorList>
    </citation>
    <scope>NUCLEOTIDE SEQUENCE [LARGE SCALE GENOMIC DNA]</scope>
    <source>
        <strain evidence="2 3">NSJ-59</strain>
    </source>
</reference>
<keyword evidence="1" id="KW-0732">Signal</keyword>
<keyword evidence="3" id="KW-1185">Reference proteome</keyword>
<dbReference type="Proteomes" id="UP000606870">
    <property type="component" value="Unassembled WGS sequence"/>
</dbReference>
<feature type="signal peptide" evidence="1">
    <location>
        <begin position="1"/>
        <end position="20"/>
    </location>
</feature>
<gene>
    <name evidence="2" type="ORF">H8J70_08285</name>
</gene>